<dbReference type="RefSeq" id="WP_343353069.1">
    <property type="nucleotide sequence ID" value="NZ_CP145316.1"/>
</dbReference>
<dbReference type="Proteomes" id="UP001434737">
    <property type="component" value="Chromosome"/>
</dbReference>
<dbReference type="EMBL" id="CP145316">
    <property type="protein sequence ID" value="XAM17394.1"/>
    <property type="molecule type" value="Genomic_DNA"/>
</dbReference>
<gene>
    <name evidence="3" type="ORF">V3I05_02880</name>
    <name evidence="2" type="ORF">V3I05_06810</name>
</gene>
<organism evidence="2 4">
    <name type="scientific">Helicobacter mastomyrinus</name>
    <dbReference type="NCBI Taxonomy" id="287948"/>
    <lineage>
        <taxon>Bacteria</taxon>
        <taxon>Pseudomonadati</taxon>
        <taxon>Campylobacterota</taxon>
        <taxon>Epsilonproteobacteria</taxon>
        <taxon>Campylobacterales</taxon>
        <taxon>Helicobacteraceae</taxon>
        <taxon>Helicobacter</taxon>
    </lineage>
</organism>
<evidence type="ECO:0000313" key="4">
    <source>
        <dbReference type="Proteomes" id="UP001434737"/>
    </source>
</evidence>
<dbReference type="PANTHER" id="PTHR30461">
    <property type="entry name" value="DNA-INVERTASE FROM LAMBDOID PROPHAGE"/>
    <property type="match status" value="1"/>
</dbReference>
<evidence type="ECO:0000313" key="3">
    <source>
        <dbReference type="EMBL" id="XAM18642.1"/>
    </source>
</evidence>
<reference evidence="2 4" key="1">
    <citation type="submission" date="2024-02" db="EMBL/GenBank/DDBJ databases">
        <title>Genome and pathogenicity analysis of Helicobacter mastomyrinus isolated from mice.</title>
        <authorList>
            <person name="Zhu L."/>
        </authorList>
    </citation>
    <scope>NUCLEOTIDE SEQUENCE [LARGE SCALE GENOMIC DNA]</scope>
    <source>
        <strain evidence="2 4">Hm-17</strain>
    </source>
</reference>
<accession>A0ABZ3F4R4</accession>
<evidence type="ECO:0000313" key="2">
    <source>
        <dbReference type="EMBL" id="XAM17394.1"/>
    </source>
</evidence>
<dbReference type="InterPro" id="IPR050639">
    <property type="entry name" value="SSR_resolvase"/>
</dbReference>
<dbReference type="Gene3D" id="3.40.50.1390">
    <property type="entry name" value="Resolvase, N-terminal catalytic domain"/>
    <property type="match status" value="1"/>
</dbReference>
<dbReference type="SUPFAM" id="SSF53041">
    <property type="entry name" value="Resolvase-like"/>
    <property type="match status" value="1"/>
</dbReference>
<dbReference type="PANTHER" id="PTHR30461:SF19">
    <property type="entry name" value="SITE-SPECIFIC RECOMBINASE RESOLVASE FAMILY"/>
    <property type="match status" value="1"/>
</dbReference>
<feature type="domain" description="Resolvase/invertase-type recombinase catalytic" evidence="1">
    <location>
        <begin position="1"/>
        <end position="143"/>
    </location>
</feature>
<dbReference type="SMART" id="SM00857">
    <property type="entry name" value="Resolvase"/>
    <property type="match status" value="1"/>
</dbReference>
<name>A0ABZ3F4R4_9HELI</name>
<sequence length="221" mass="25453">MIIAYLRVGVEKQENDKQKQLILEYAQTHQLIIDELLEATLSSKKSQEQRKIAALKSRLNKGDVLITTDLSKLGRGMLEVMNLLLELSQIGIKFIFVKQRELSTFQSNAEQLILTIYAHIAETEKEFLSMRTKEGLAAAKAQGKILGRPKGRTSISKWDKYEQEVIEYIQKDLDLGSIWKLIGKEGTYHGFYMYCRRNKKIVEALRIEKDKSTSLIARMKK</sequence>
<protein>
    <submittedName>
        <fullName evidence="2">Recombinase family protein</fullName>
    </submittedName>
</protein>
<dbReference type="EMBL" id="CP145316">
    <property type="protein sequence ID" value="XAM18642.1"/>
    <property type="molecule type" value="Genomic_DNA"/>
</dbReference>
<evidence type="ECO:0000259" key="1">
    <source>
        <dbReference type="PROSITE" id="PS51736"/>
    </source>
</evidence>
<dbReference type="InterPro" id="IPR036162">
    <property type="entry name" value="Resolvase-like_N_sf"/>
</dbReference>
<proteinExistence type="predicted"/>
<dbReference type="CDD" id="cd03768">
    <property type="entry name" value="SR_ResInv"/>
    <property type="match status" value="1"/>
</dbReference>
<keyword evidence="4" id="KW-1185">Reference proteome</keyword>
<dbReference type="InterPro" id="IPR006119">
    <property type="entry name" value="Resolv_N"/>
</dbReference>
<dbReference type="PROSITE" id="PS51736">
    <property type="entry name" value="RECOMBINASES_3"/>
    <property type="match status" value="1"/>
</dbReference>
<dbReference type="Pfam" id="PF00239">
    <property type="entry name" value="Resolvase"/>
    <property type="match status" value="1"/>
</dbReference>